<feature type="domain" description="Outer membrane protein beta-barrel" evidence="2">
    <location>
        <begin position="56"/>
        <end position="174"/>
    </location>
</feature>
<dbReference type="EMBL" id="JBHUIM010000001">
    <property type="protein sequence ID" value="MFD2246561.1"/>
    <property type="molecule type" value="Genomic_DNA"/>
</dbReference>
<dbReference type="Pfam" id="PF13568">
    <property type="entry name" value="OMP_b-brl_2"/>
    <property type="match status" value="1"/>
</dbReference>
<dbReference type="Proteomes" id="UP001597374">
    <property type="component" value="Unassembled WGS sequence"/>
</dbReference>
<feature type="chain" id="PRO_5045615711" evidence="1">
    <location>
        <begin position="22"/>
        <end position="193"/>
    </location>
</feature>
<organism evidence="3 4">
    <name type="scientific">Pontibacter ruber</name>
    <dbReference type="NCBI Taxonomy" id="1343895"/>
    <lineage>
        <taxon>Bacteria</taxon>
        <taxon>Pseudomonadati</taxon>
        <taxon>Bacteroidota</taxon>
        <taxon>Cytophagia</taxon>
        <taxon>Cytophagales</taxon>
        <taxon>Hymenobacteraceae</taxon>
        <taxon>Pontibacter</taxon>
    </lineage>
</organism>
<accession>A0ABW5CVW3</accession>
<keyword evidence="1" id="KW-0732">Signal</keyword>
<feature type="signal peptide" evidence="1">
    <location>
        <begin position="1"/>
        <end position="21"/>
    </location>
</feature>
<proteinExistence type="predicted"/>
<name>A0ABW5CVW3_9BACT</name>
<evidence type="ECO:0000256" key="1">
    <source>
        <dbReference type="SAM" id="SignalP"/>
    </source>
</evidence>
<dbReference type="RefSeq" id="WP_250428348.1">
    <property type="nucleotide sequence ID" value="NZ_JALPRR010000001.1"/>
</dbReference>
<evidence type="ECO:0000313" key="3">
    <source>
        <dbReference type="EMBL" id="MFD2246561.1"/>
    </source>
</evidence>
<sequence length="193" mass="21225">MNKFYPLLAGLLLLCTLYATAQEQINTPLAAKKKYTSIKVGPSFATLSPKGEPWLCPQFGAHAGLYYLTMESDRLGIQAEAQYSFQGAELDRGHLLLHYLNIPITAKFFVAPEVSLQGGGYAGLLLEERYEYEAYNSRPNMEGADYGLVYGLSYGNESKLTVSLRHQVGLADIIGAKNQVVQLSLAYCVSSKQ</sequence>
<reference evidence="4" key="1">
    <citation type="journal article" date="2019" name="Int. J. Syst. Evol. Microbiol.">
        <title>The Global Catalogue of Microorganisms (GCM) 10K type strain sequencing project: providing services to taxonomists for standard genome sequencing and annotation.</title>
        <authorList>
            <consortium name="The Broad Institute Genomics Platform"/>
            <consortium name="The Broad Institute Genome Sequencing Center for Infectious Disease"/>
            <person name="Wu L."/>
            <person name="Ma J."/>
        </authorList>
    </citation>
    <scope>NUCLEOTIDE SEQUENCE [LARGE SCALE GENOMIC DNA]</scope>
    <source>
        <strain evidence="4">CGMCC 4.1782</strain>
    </source>
</reference>
<gene>
    <name evidence="3" type="ORF">ACFSKP_09870</name>
</gene>
<evidence type="ECO:0000313" key="4">
    <source>
        <dbReference type="Proteomes" id="UP001597374"/>
    </source>
</evidence>
<comment type="caution">
    <text evidence="3">The sequence shown here is derived from an EMBL/GenBank/DDBJ whole genome shotgun (WGS) entry which is preliminary data.</text>
</comment>
<keyword evidence="4" id="KW-1185">Reference proteome</keyword>
<evidence type="ECO:0000259" key="2">
    <source>
        <dbReference type="Pfam" id="PF13568"/>
    </source>
</evidence>
<dbReference type="InterPro" id="IPR025665">
    <property type="entry name" value="Beta-barrel_OMP_2"/>
</dbReference>
<protein>
    <submittedName>
        <fullName evidence="3">Porin family protein</fullName>
    </submittedName>
</protein>